<keyword evidence="2" id="KW-0472">Membrane</keyword>
<organism evidence="3 4">
    <name type="scientific">Limnoglobus roseus</name>
    <dbReference type="NCBI Taxonomy" id="2598579"/>
    <lineage>
        <taxon>Bacteria</taxon>
        <taxon>Pseudomonadati</taxon>
        <taxon>Planctomycetota</taxon>
        <taxon>Planctomycetia</taxon>
        <taxon>Gemmatales</taxon>
        <taxon>Gemmataceae</taxon>
        <taxon>Limnoglobus</taxon>
    </lineage>
</organism>
<protein>
    <submittedName>
        <fullName evidence="3">Uncharacterized protein</fullName>
    </submittedName>
</protein>
<reference evidence="4" key="1">
    <citation type="submission" date="2019-08" db="EMBL/GenBank/DDBJ databases">
        <title>Limnoglobus roseus gen. nov., sp. nov., a novel freshwater planctomycete with a giant genome from the family Gemmataceae.</title>
        <authorList>
            <person name="Kulichevskaya I.S."/>
            <person name="Naumoff D.G."/>
            <person name="Miroshnikov K."/>
            <person name="Ivanova A."/>
            <person name="Philippov D.A."/>
            <person name="Hakobyan A."/>
            <person name="Rijpstra I.C."/>
            <person name="Sinninghe Damste J.S."/>
            <person name="Liesack W."/>
            <person name="Dedysh S.N."/>
        </authorList>
    </citation>
    <scope>NUCLEOTIDE SEQUENCE [LARGE SCALE GENOMIC DNA]</scope>
    <source>
        <strain evidence="4">PX52</strain>
    </source>
</reference>
<name>A0A5C1AG33_9BACT</name>
<sequence length="121" mass="13990">MAGPERRSAEQNADRERMKEMVTKARRKKKRIEDDEEDEDDRPRKRAIGVFGGTYYHAPRLFAFIATAIAVPVMVVLLIALLNQPVPRAKYVVGHTLFLVLLFFILFDILRGGGRDTYWRL</sequence>
<gene>
    <name evidence="3" type="ORF">PX52LOC_03023</name>
</gene>
<feature type="transmembrane region" description="Helical" evidence="2">
    <location>
        <begin position="61"/>
        <end position="83"/>
    </location>
</feature>
<feature type="compositionally biased region" description="Basic and acidic residues" evidence="1">
    <location>
        <begin position="1"/>
        <end position="23"/>
    </location>
</feature>
<keyword evidence="2" id="KW-0812">Transmembrane</keyword>
<evidence type="ECO:0000256" key="2">
    <source>
        <dbReference type="SAM" id="Phobius"/>
    </source>
</evidence>
<dbReference type="EMBL" id="CP042425">
    <property type="protein sequence ID" value="QEL16084.1"/>
    <property type="molecule type" value="Genomic_DNA"/>
</dbReference>
<evidence type="ECO:0000256" key="1">
    <source>
        <dbReference type="SAM" id="MobiDB-lite"/>
    </source>
</evidence>
<dbReference type="AlphaFoldDB" id="A0A5C1AG33"/>
<feature type="region of interest" description="Disordered" evidence="1">
    <location>
        <begin position="1"/>
        <end position="43"/>
    </location>
</feature>
<proteinExistence type="predicted"/>
<keyword evidence="2" id="KW-1133">Transmembrane helix</keyword>
<evidence type="ECO:0000313" key="3">
    <source>
        <dbReference type="EMBL" id="QEL16084.1"/>
    </source>
</evidence>
<evidence type="ECO:0000313" key="4">
    <source>
        <dbReference type="Proteomes" id="UP000324974"/>
    </source>
</evidence>
<accession>A0A5C1AG33</accession>
<keyword evidence="4" id="KW-1185">Reference proteome</keyword>
<dbReference type="KEGG" id="lrs:PX52LOC_03023"/>
<dbReference type="Proteomes" id="UP000324974">
    <property type="component" value="Chromosome"/>
</dbReference>
<feature type="transmembrane region" description="Helical" evidence="2">
    <location>
        <begin position="89"/>
        <end position="110"/>
    </location>
</feature>